<dbReference type="InterPro" id="IPR007170">
    <property type="entry name" value="SpoVG"/>
</dbReference>
<evidence type="ECO:0000256" key="1">
    <source>
        <dbReference type="ARBA" id="ARBA00022618"/>
    </source>
</evidence>
<keyword evidence="1 4" id="KW-0132">Cell division</keyword>
<evidence type="ECO:0000256" key="3">
    <source>
        <dbReference type="ARBA" id="ARBA00023306"/>
    </source>
</evidence>
<protein>
    <recommendedName>
        <fullName evidence="4">Putative septation protein SpoVG</fullName>
    </recommendedName>
</protein>
<sequence length="93" mass="10320">MEITDIRIKKVASEGKMKAVASVTFDNAFAVHDVKVIEGPEKLFVAMPSRRTPDGEYRDIAHPINSDMRNMLESKVLAAYDAIEDEPAPETAE</sequence>
<dbReference type="Gene3D" id="3.30.1120.40">
    <property type="entry name" value="Stage V sporulation protein G"/>
    <property type="match status" value="1"/>
</dbReference>
<evidence type="ECO:0000256" key="4">
    <source>
        <dbReference type="HAMAP-Rule" id="MF_00819"/>
    </source>
</evidence>
<keyword evidence="3 4" id="KW-0131">Cell cycle</keyword>
<comment type="similarity">
    <text evidence="4">Belongs to the SpoVG family.</text>
</comment>
<comment type="function">
    <text evidence="4">Could be involved in septation.</text>
</comment>
<dbReference type="GO" id="GO:0030435">
    <property type="term" value="P:sporulation resulting in formation of a cellular spore"/>
    <property type="evidence" value="ECO:0007669"/>
    <property type="project" value="InterPro"/>
</dbReference>
<evidence type="ECO:0000313" key="5">
    <source>
        <dbReference type="EMBL" id="MCC2209253.1"/>
    </source>
</evidence>
<dbReference type="EMBL" id="JAJEQM010000001">
    <property type="protein sequence ID" value="MCC2209253.1"/>
    <property type="molecule type" value="Genomic_DNA"/>
</dbReference>
<dbReference type="AlphaFoldDB" id="A0AAE3DWJ6"/>
<evidence type="ECO:0000256" key="2">
    <source>
        <dbReference type="ARBA" id="ARBA00023210"/>
    </source>
</evidence>
<evidence type="ECO:0000313" key="6">
    <source>
        <dbReference type="Proteomes" id="UP001198242"/>
    </source>
</evidence>
<gene>
    <name evidence="4 5" type="primary">spoVG</name>
    <name evidence="5" type="ORF">LKE05_00345</name>
</gene>
<keyword evidence="2 4" id="KW-0717">Septation</keyword>
<dbReference type="InterPro" id="IPR036751">
    <property type="entry name" value="SpoVG_sf"/>
</dbReference>
<dbReference type="SUPFAM" id="SSF160537">
    <property type="entry name" value="SpoVG-like"/>
    <property type="match status" value="1"/>
</dbReference>
<dbReference type="RefSeq" id="WP_117968249.1">
    <property type="nucleotide sequence ID" value="NZ_JAJEQM010000001.1"/>
</dbReference>
<keyword evidence="6" id="KW-1185">Reference proteome</keyword>
<dbReference type="PANTHER" id="PTHR38429:SF1">
    <property type="entry name" value="SEPTATION PROTEIN SPOVG-RELATED"/>
    <property type="match status" value="1"/>
</dbReference>
<comment type="caution">
    <text evidence="5">The sequence shown here is derived from an EMBL/GenBank/DDBJ whole genome shotgun (WGS) entry which is preliminary data.</text>
</comment>
<dbReference type="PANTHER" id="PTHR38429">
    <property type="entry name" value="SEPTATION PROTEIN SPOVG-RELATED"/>
    <property type="match status" value="1"/>
</dbReference>
<dbReference type="NCBIfam" id="NF009749">
    <property type="entry name" value="PRK13259.1"/>
    <property type="match status" value="1"/>
</dbReference>
<dbReference type="Pfam" id="PF04026">
    <property type="entry name" value="SpoVG"/>
    <property type="match status" value="1"/>
</dbReference>
<dbReference type="Proteomes" id="UP001198242">
    <property type="component" value="Unassembled WGS sequence"/>
</dbReference>
<proteinExistence type="inferred from homology"/>
<accession>A0AAE3DWJ6</accession>
<reference evidence="5 6" key="1">
    <citation type="submission" date="2021-10" db="EMBL/GenBank/DDBJ databases">
        <title>Anaerobic single-cell dispensing facilitates the cultivation of human gut bacteria.</title>
        <authorList>
            <person name="Afrizal A."/>
        </authorList>
    </citation>
    <scope>NUCLEOTIDE SEQUENCE [LARGE SCALE GENOMIC DNA]</scope>
    <source>
        <strain evidence="5 6">CLA-AA-H232</strain>
    </source>
</reference>
<dbReference type="HAMAP" id="MF_00819">
    <property type="entry name" value="SpoVG"/>
    <property type="match status" value="1"/>
</dbReference>
<dbReference type="GO" id="GO:0000917">
    <property type="term" value="P:division septum assembly"/>
    <property type="evidence" value="ECO:0007669"/>
    <property type="project" value="UniProtKB-KW"/>
</dbReference>
<organism evidence="5 6">
    <name type="scientific">Hominilimicola fabiformis</name>
    <dbReference type="NCBI Taxonomy" id="2885356"/>
    <lineage>
        <taxon>Bacteria</taxon>
        <taxon>Bacillati</taxon>
        <taxon>Bacillota</taxon>
        <taxon>Clostridia</taxon>
        <taxon>Eubacteriales</taxon>
        <taxon>Oscillospiraceae</taxon>
        <taxon>Hominilimicola</taxon>
    </lineage>
</organism>
<name>A0AAE3DWJ6_9FIRM</name>